<dbReference type="RefSeq" id="WP_344876108.1">
    <property type="nucleotide sequence ID" value="NZ_BAABAL010000012.1"/>
</dbReference>
<organism evidence="1 2">
    <name type="scientific">Allokutzneria multivorans</name>
    <dbReference type="NCBI Taxonomy" id="1142134"/>
    <lineage>
        <taxon>Bacteria</taxon>
        <taxon>Bacillati</taxon>
        <taxon>Actinomycetota</taxon>
        <taxon>Actinomycetes</taxon>
        <taxon>Pseudonocardiales</taxon>
        <taxon>Pseudonocardiaceae</taxon>
        <taxon>Allokutzneria</taxon>
    </lineage>
</organism>
<gene>
    <name evidence="1" type="ORF">GCM10022247_35580</name>
</gene>
<proteinExistence type="predicted"/>
<evidence type="ECO:0000313" key="1">
    <source>
        <dbReference type="EMBL" id="GAA4010297.1"/>
    </source>
</evidence>
<name>A0ABP7SDJ6_9PSEU</name>
<comment type="caution">
    <text evidence="1">The sequence shown here is derived from an EMBL/GenBank/DDBJ whole genome shotgun (WGS) entry which is preliminary data.</text>
</comment>
<reference evidence="2" key="1">
    <citation type="journal article" date="2019" name="Int. J. Syst. Evol. Microbiol.">
        <title>The Global Catalogue of Microorganisms (GCM) 10K type strain sequencing project: providing services to taxonomists for standard genome sequencing and annotation.</title>
        <authorList>
            <consortium name="The Broad Institute Genomics Platform"/>
            <consortium name="The Broad Institute Genome Sequencing Center for Infectious Disease"/>
            <person name="Wu L."/>
            <person name="Ma J."/>
        </authorList>
    </citation>
    <scope>NUCLEOTIDE SEQUENCE [LARGE SCALE GENOMIC DNA]</scope>
    <source>
        <strain evidence="2">JCM 17342</strain>
    </source>
</reference>
<keyword evidence="2" id="KW-1185">Reference proteome</keyword>
<accession>A0ABP7SDJ6</accession>
<dbReference type="EMBL" id="BAABAL010000012">
    <property type="protein sequence ID" value="GAA4010297.1"/>
    <property type="molecule type" value="Genomic_DNA"/>
</dbReference>
<evidence type="ECO:0000313" key="2">
    <source>
        <dbReference type="Proteomes" id="UP001501747"/>
    </source>
</evidence>
<protein>
    <submittedName>
        <fullName evidence="1">Uncharacterized protein</fullName>
    </submittedName>
</protein>
<sequence length="545" mass="59008">MKTPVSPGSEQVALLRQLSQVCHDLLDHLDPTALVADEVLLAAAETTPAVLEVIDALMTRLATRVSTPPTPRFGDMWSSRPREQHPVWAHQRWCAVARELADRAADARVHVTGLPALALALPPHEPAPARQLPGTRVQRPWPCSPEVFAGQEESVREVFSLWQRYNPAGVLSVGEACALALRPAAQVQAAFATMVELGLAIPLSGEYAVDTAEDIPDGFDPPPGVDHGAALERAELFLIRAAQHASTLLSPPWPRLVQDLDLPFDIDLDTYVADTPRRARTFFARHRTTLCQEAERALREGSCDPLLILAATEAVQPACDTPDSSWESAISAALEAATLVRRHDARAMALLWQGWFAWHAATANPVPETPLAGEVVITANSRLASGTFALRRAAALALACGHRDIADYALQALRNPRMRPHLRPGTLPIPAAIGEQLAASANTPPEDASHPLALIEQADVALLAGEFDTAHRFLDASGVPEAGADRGRAMEIHARLAHIQGDVQLATQCLENAFDAYDTAFLPRARDVSWSLKFIRDGHTPDWPL</sequence>
<dbReference type="Proteomes" id="UP001501747">
    <property type="component" value="Unassembled WGS sequence"/>
</dbReference>